<evidence type="ECO:0000313" key="2">
    <source>
        <dbReference type="EMBL" id="KAK4231899.1"/>
    </source>
</evidence>
<organism evidence="2 3">
    <name type="scientific">Podospora fimiseda</name>
    <dbReference type="NCBI Taxonomy" id="252190"/>
    <lineage>
        <taxon>Eukaryota</taxon>
        <taxon>Fungi</taxon>
        <taxon>Dikarya</taxon>
        <taxon>Ascomycota</taxon>
        <taxon>Pezizomycotina</taxon>
        <taxon>Sordariomycetes</taxon>
        <taxon>Sordariomycetidae</taxon>
        <taxon>Sordariales</taxon>
        <taxon>Podosporaceae</taxon>
        <taxon>Podospora</taxon>
    </lineage>
</organism>
<evidence type="ECO:0008006" key="4">
    <source>
        <dbReference type="Google" id="ProtNLM"/>
    </source>
</evidence>
<keyword evidence="3" id="KW-1185">Reference proteome</keyword>
<reference evidence="2" key="1">
    <citation type="journal article" date="2023" name="Mol. Phylogenet. Evol.">
        <title>Genome-scale phylogeny and comparative genomics of the fungal order Sordariales.</title>
        <authorList>
            <person name="Hensen N."/>
            <person name="Bonometti L."/>
            <person name="Westerberg I."/>
            <person name="Brannstrom I.O."/>
            <person name="Guillou S."/>
            <person name="Cros-Aarteil S."/>
            <person name="Calhoun S."/>
            <person name="Haridas S."/>
            <person name="Kuo A."/>
            <person name="Mondo S."/>
            <person name="Pangilinan J."/>
            <person name="Riley R."/>
            <person name="LaButti K."/>
            <person name="Andreopoulos B."/>
            <person name="Lipzen A."/>
            <person name="Chen C."/>
            <person name="Yan M."/>
            <person name="Daum C."/>
            <person name="Ng V."/>
            <person name="Clum A."/>
            <person name="Steindorff A."/>
            <person name="Ohm R.A."/>
            <person name="Martin F."/>
            <person name="Silar P."/>
            <person name="Natvig D.O."/>
            <person name="Lalanne C."/>
            <person name="Gautier V."/>
            <person name="Ament-Velasquez S.L."/>
            <person name="Kruys A."/>
            <person name="Hutchinson M.I."/>
            <person name="Powell A.J."/>
            <person name="Barry K."/>
            <person name="Miller A.N."/>
            <person name="Grigoriev I.V."/>
            <person name="Debuchy R."/>
            <person name="Gladieux P."/>
            <person name="Hiltunen Thoren M."/>
            <person name="Johannesson H."/>
        </authorList>
    </citation>
    <scope>NUCLEOTIDE SEQUENCE</scope>
    <source>
        <strain evidence="2">CBS 990.96</strain>
    </source>
</reference>
<reference evidence="2" key="2">
    <citation type="submission" date="2023-05" db="EMBL/GenBank/DDBJ databases">
        <authorList>
            <consortium name="Lawrence Berkeley National Laboratory"/>
            <person name="Steindorff A."/>
            <person name="Hensen N."/>
            <person name="Bonometti L."/>
            <person name="Westerberg I."/>
            <person name="Brannstrom I.O."/>
            <person name="Guillou S."/>
            <person name="Cros-Aarteil S."/>
            <person name="Calhoun S."/>
            <person name="Haridas S."/>
            <person name="Kuo A."/>
            <person name="Mondo S."/>
            <person name="Pangilinan J."/>
            <person name="Riley R."/>
            <person name="Labutti K."/>
            <person name="Andreopoulos B."/>
            <person name="Lipzen A."/>
            <person name="Chen C."/>
            <person name="Yanf M."/>
            <person name="Daum C."/>
            <person name="Ng V."/>
            <person name="Clum A."/>
            <person name="Ohm R."/>
            <person name="Martin F."/>
            <person name="Silar P."/>
            <person name="Natvig D."/>
            <person name="Lalanne C."/>
            <person name="Gautier V."/>
            <person name="Ament-Velasquez S.L."/>
            <person name="Kruys A."/>
            <person name="Hutchinson M.I."/>
            <person name="Powell A.J."/>
            <person name="Barry K."/>
            <person name="Miller A.N."/>
            <person name="Grigoriev I.V."/>
            <person name="Debuchy R."/>
            <person name="Gladieux P."/>
            <person name="Thoren M.H."/>
            <person name="Johannesson H."/>
        </authorList>
    </citation>
    <scope>NUCLEOTIDE SEQUENCE</scope>
    <source>
        <strain evidence="2">CBS 990.96</strain>
    </source>
</reference>
<dbReference type="AlphaFoldDB" id="A0AAN7BYB2"/>
<feature type="chain" id="PRO_5042836257" description="Secreted protein" evidence="1">
    <location>
        <begin position="20"/>
        <end position="211"/>
    </location>
</feature>
<evidence type="ECO:0000256" key="1">
    <source>
        <dbReference type="SAM" id="SignalP"/>
    </source>
</evidence>
<sequence>MKSTNILNTLAVLLAGANALSTPLADRSEVAGVPEGYGIVDIEWEVETTPGGPNITLTGTAEQVHAQLVKINPNWDEEFAPIIDKRSAEFDNSLKARALDKRDWIKCGAGHSAARQGAIETGVAYLRTLSGSASRGPGPRNCGRVSCSYDSAIWYCNDNTGHSKSMQWFHIANAAQVLLDACSWESWYFWYVRGERWHNDGWFAIVMGDSC</sequence>
<proteinExistence type="predicted"/>
<evidence type="ECO:0000313" key="3">
    <source>
        <dbReference type="Proteomes" id="UP001301958"/>
    </source>
</evidence>
<dbReference type="EMBL" id="MU865290">
    <property type="protein sequence ID" value="KAK4231899.1"/>
    <property type="molecule type" value="Genomic_DNA"/>
</dbReference>
<feature type="signal peptide" evidence="1">
    <location>
        <begin position="1"/>
        <end position="19"/>
    </location>
</feature>
<dbReference type="Proteomes" id="UP001301958">
    <property type="component" value="Unassembled WGS sequence"/>
</dbReference>
<gene>
    <name evidence="2" type="ORF">QBC38DRAFT_450753</name>
</gene>
<dbReference type="PANTHER" id="PTHR35605:SF1">
    <property type="entry name" value="ECP2 EFFECTOR PROTEIN DOMAIN-CONTAINING PROTEIN-RELATED"/>
    <property type="match status" value="1"/>
</dbReference>
<dbReference type="PANTHER" id="PTHR35605">
    <property type="entry name" value="ECP2 EFFECTOR PROTEIN DOMAIN-CONTAINING PROTEIN-RELATED"/>
    <property type="match status" value="1"/>
</dbReference>
<comment type="caution">
    <text evidence="2">The sequence shown here is derived from an EMBL/GenBank/DDBJ whole genome shotgun (WGS) entry which is preliminary data.</text>
</comment>
<accession>A0AAN7BYB2</accession>
<name>A0AAN7BYB2_9PEZI</name>
<keyword evidence="1" id="KW-0732">Signal</keyword>
<protein>
    <recommendedName>
        <fullName evidence="4">Secreted protein</fullName>
    </recommendedName>
</protein>